<organism evidence="1 2">
    <name type="scientific">Pseudomonas arsenicoxydans</name>
    <dbReference type="NCBI Taxonomy" id="702115"/>
    <lineage>
        <taxon>Bacteria</taxon>
        <taxon>Pseudomonadati</taxon>
        <taxon>Pseudomonadota</taxon>
        <taxon>Gammaproteobacteria</taxon>
        <taxon>Pseudomonadales</taxon>
        <taxon>Pseudomonadaceae</taxon>
        <taxon>Pseudomonas</taxon>
    </lineage>
</organism>
<reference evidence="1 2" key="1">
    <citation type="journal article" date="2019" name="Environ. Microbiol.">
        <title>Species interactions and distinct microbial communities in high Arctic permafrost affected cryosols are associated with the CH4 and CO2 gas fluxes.</title>
        <authorList>
            <person name="Altshuler I."/>
            <person name="Hamel J."/>
            <person name="Turney S."/>
            <person name="Magnuson E."/>
            <person name="Levesque R."/>
            <person name="Greer C."/>
            <person name="Whyte L.G."/>
        </authorList>
    </citation>
    <scope>NUCLEOTIDE SEQUENCE [LARGE SCALE GENOMIC DNA]</scope>
    <source>
        <strain evidence="1 2">E3</strain>
    </source>
</reference>
<dbReference type="RefSeq" id="WP_140670315.1">
    <property type="nucleotide sequence ID" value="NZ_RCZE01000014.1"/>
</dbReference>
<dbReference type="EMBL" id="RCZE01000014">
    <property type="protein sequence ID" value="TPG73848.1"/>
    <property type="molecule type" value="Genomic_DNA"/>
</dbReference>
<evidence type="ECO:0000313" key="2">
    <source>
        <dbReference type="Proteomes" id="UP000317933"/>
    </source>
</evidence>
<dbReference type="AlphaFoldDB" id="A0A502HKN9"/>
<sequence>MGPITLFDKSFLQALSTDEAVWFDNFFYPVIAPLFFIETLADLWKTPRVGKSAEDEVGIIAAKTPEMSGGPCYFHHDLCIQDLLGNHVPMNGQIPMANMRRVVRDNKEGAIAEVTSEAKAFQRWQAGKFYDVERLYAREWRRQVENIDLTGIERAMKQLGISSKTCKTLDSAFNLAEQFLGEVTKTPSRFDAVLEVFDVPSGMRRHIKERWKRKRKPSLRSFAPYAAHVLRVELFFSIAVGANLVASTRASHKVDIAYLYYLPFCTLFVSSDKLHRQCAPLFMRANQEFVWGGDLKEDLRNLNVYFSGLPEEVKQRGIYKFANRLPAESQGLIRKLFEKHTPNLLKTPETVDPKKIDKDAHKRLLDDMKLWESAPAMATGDQASAGELETMIIKRAISRNRGSWVQIGPEVVGDDI</sequence>
<gene>
    <name evidence="1" type="ORF">EAH78_25980</name>
</gene>
<comment type="caution">
    <text evidence="1">The sequence shown here is derived from an EMBL/GenBank/DDBJ whole genome shotgun (WGS) entry which is preliminary data.</text>
</comment>
<dbReference type="Proteomes" id="UP000317933">
    <property type="component" value="Unassembled WGS sequence"/>
</dbReference>
<evidence type="ECO:0000313" key="1">
    <source>
        <dbReference type="EMBL" id="TPG73848.1"/>
    </source>
</evidence>
<proteinExistence type="predicted"/>
<accession>A0A502HKN9</accession>
<protein>
    <submittedName>
        <fullName evidence="1">Uncharacterized protein</fullName>
    </submittedName>
</protein>
<name>A0A502HKN9_9PSED</name>